<dbReference type="EnsemblMetazoa" id="BGLB032395-RD">
    <property type="protein sequence ID" value="BGLB032395-PD"/>
    <property type="gene ID" value="BGLB032395"/>
</dbReference>
<evidence type="ECO:0000256" key="16">
    <source>
        <dbReference type="SAM" id="Phobius"/>
    </source>
</evidence>
<dbReference type="PANTHER" id="PTHR24304:SF2">
    <property type="entry name" value="24-HYDROXYCHOLESTEROL 7-ALPHA-HYDROXYLASE"/>
    <property type="match status" value="1"/>
</dbReference>
<dbReference type="SUPFAM" id="SSF48264">
    <property type="entry name" value="Cytochrome P450"/>
    <property type="match status" value="1"/>
</dbReference>
<evidence type="ECO:0000313" key="18">
    <source>
        <dbReference type="Proteomes" id="UP000076420"/>
    </source>
</evidence>
<dbReference type="InterPro" id="IPR036396">
    <property type="entry name" value="Cyt_P450_sf"/>
</dbReference>
<comment type="subcellular location">
    <subcellularLocation>
        <location evidence="2 13">Endoplasmic reticulum membrane</location>
    </subcellularLocation>
</comment>
<dbReference type="Gene3D" id="1.10.630.10">
    <property type="entry name" value="Cytochrome P450"/>
    <property type="match status" value="1"/>
</dbReference>
<dbReference type="GO" id="GO:0008395">
    <property type="term" value="F:steroid hydroxylase activity"/>
    <property type="evidence" value="ECO:0007669"/>
    <property type="project" value="TreeGrafter"/>
</dbReference>
<feature type="binding site" evidence="15">
    <location>
        <position position="287"/>
    </location>
    <ligand>
        <name>substrate</name>
    </ligand>
</feature>
<evidence type="ECO:0000256" key="14">
    <source>
        <dbReference type="PIRSR" id="PIRSR000047-1"/>
    </source>
</evidence>
<keyword evidence="6 13" id="KW-0479">Metal-binding</keyword>
<evidence type="ECO:0008006" key="19">
    <source>
        <dbReference type="Google" id="ProtNLM"/>
    </source>
</evidence>
<comment type="pathway">
    <text evidence="3">Lipid metabolism; bile acid biosynthesis.</text>
</comment>
<evidence type="ECO:0000256" key="11">
    <source>
        <dbReference type="ARBA" id="ARBA00023136"/>
    </source>
</evidence>
<feature type="transmembrane region" description="Helical" evidence="16">
    <location>
        <begin position="6"/>
        <end position="24"/>
    </location>
</feature>
<dbReference type="RefSeq" id="XP_013085316.2">
    <property type="nucleotide sequence ID" value="XM_013229862.2"/>
</dbReference>
<dbReference type="AlphaFoldDB" id="A0A2C9LLI9"/>
<dbReference type="Pfam" id="PF00067">
    <property type="entry name" value="p450"/>
    <property type="match status" value="1"/>
</dbReference>
<reference evidence="17" key="1">
    <citation type="submission" date="2020-05" db="UniProtKB">
        <authorList>
            <consortium name="EnsemblMetazoa"/>
        </authorList>
    </citation>
    <scope>IDENTIFICATION</scope>
    <source>
        <strain evidence="17">BB02</strain>
    </source>
</reference>
<dbReference type="GO" id="GO:0042632">
    <property type="term" value="P:cholesterol homeostasis"/>
    <property type="evidence" value="ECO:0007669"/>
    <property type="project" value="TreeGrafter"/>
</dbReference>
<dbReference type="InterPro" id="IPR001128">
    <property type="entry name" value="Cyt_P450"/>
</dbReference>
<keyword evidence="16" id="KW-0812">Transmembrane</keyword>
<protein>
    <recommendedName>
        <fullName evidence="19">24-hydroxycholesterol 7-alpha-hydroxylase</fullName>
    </recommendedName>
</protein>
<evidence type="ECO:0000256" key="6">
    <source>
        <dbReference type="ARBA" id="ARBA00022723"/>
    </source>
</evidence>
<evidence type="ECO:0000256" key="10">
    <source>
        <dbReference type="ARBA" id="ARBA00023098"/>
    </source>
</evidence>
<keyword evidence="12" id="KW-0753">Steroid metabolism</keyword>
<keyword evidence="16" id="KW-1133">Transmembrane helix</keyword>
<dbReference type="GO" id="GO:0006699">
    <property type="term" value="P:bile acid biosynthetic process"/>
    <property type="evidence" value="ECO:0007669"/>
    <property type="project" value="TreeGrafter"/>
</dbReference>
<evidence type="ECO:0000256" key="2">
    <source>
        <dbReference type="ARBA" id="ARBA00004586"/>
    </source>
</evidence>
<sequence length="473" mass="54863">MLSWLIVIGTCLLIVLIFFIFNIFDTASNRKKLPPFYSGWIPWLGCALEFGKNPLRFINLMGHKLGPVYTLKVAGERMTFLTDAKDFHNFFQSTDVDFQKAVQSSVQKIASVTEEAFFKNHTKIHDTVKGRLSFHKLPPFCETLHSKFKEHLVGIKNQITIKNGCEFEAELNDLVRSTMYKSIMDNLFGDGVLPTHDEAAFKEFEKNFLIFDEQFEYAARLPKIFLREWTKSKNWLLQMFTRVTKQCMQTIPADVESRSLLQTLLAVIDDDFSPNWSMMMLWASLANAIPITFWTLCMIYQHQRVLEKVQSEVRQVLKENEKCDESTLALMPYTRQCILEAIRLRSPGIFTRRVIKEFRVKGYNIPVGDLLMVSPFWAHRNSQQFPDPEEFKPERWENIEKNSFPESFIAFGGGRYQCPGRWFALLEMHIYVSLFVSLFDCKLLNGVPDLCELHLVGTQQPVQKCPVVLSLAK</sequence>
<dbReference type="VEuPathDB" id="VectorBase:BGLAX_026544"/>
<dbReference type="PRINTS" id="PR00465">
    <property type="entry name" value="EP450IV"/>
</dbReference>
<dbReference type="InterPro" id="IPR024204">
    <property type="entry name" value="Cyt_P450_CYP7A1-type"/>
</dbReference>
<evidence type="ECO:0000256" key="8">
    <source>
        <dbReference type="ARBA" id="ARBA00023002"/>
    </source>
</evidence>
<evidence type="ECO:0000256" key="5">
    <source>
        <dbReference type="ARBA" id="ARBA00022617"/>
    </source>
</evidence>
<dbReference type="KEGG" id="bgt:106070044"/>
<evidence type="ECO:0000256" key="9">
    <source>
        <dbReference type="ARBA" id="ARBA00023004"/>
    </source>
</evidence>
<evidence type="ECO:0000313" key="17">
    <source>
        <dbReference type="EnsemblMetazoa" id="BGLB032395-PD"/>
    </source>
</evidence>
<evidence type="ECO:0000256" key="4">
    <source>
        <dbReference type="ARBA" id="ARBA00010617"/>
    </source>
</evidence>
<dbReference type="VEuPathDB" id="VectorBase:BGLB032395"/>
<feature type="binding site" evidence="15">
    <location>
        <position position="108"/>
    </location>
    <ligand>
        <name>substrate</name>
    </ligand>
</feature>
<evidence type="ECO:0000256" key="1">
    <source>
        <dbReference type="ARBA" id="ARBA00001971"/>
    </source>
</evidence>
<dbReference type="GO" id="GO:0016705">
    <property type="term" value="F:oxidoreductase activity, acting on paired donors, with incorporation or reduction of molecular oxygen"/>
    <property type="evidence" value="ECO:0007669"/>
    <property type="project" value="InterPro"/>
</dbReference>
<keyword evidence="8" id="KW-0560">Oxidoreductase</keyword>
<comment type="cofactor">
    <cofactor evidence="1 13 14">
        <name>heme</name>
        <dbReference type="ChEBI" id="CHEBI:30413"/>
    </cofactor>
</comment>
<dbReference type="InterPro" id="IPR002403">
    <property type="entry name" value="Cyt_P450_E_grp-IV"/>
</dbReference>
<keyword evidence="9 13" id="KW-0408">Iron</keyword>
<keyword evidence="11 13" id="KW-0472">Membrane</keyword>
<dbReference type="GO" id="GO:0020037">
    <property type="term" value="F:heme binding"/>
    <property type="evidence" value="ECO:0007669"/>
    <property type="project" value="InterPro"/>
</dbReference>
<evidence type="ECO:0000256" key="3">
    <source>
        <dbReference type="ARBA" id="ARBA00004860"/>
    </source>
</evidence>
<dbReference type="InterPro" id="IPR050529">
    <property type="entry name" value="CYP450_sterol_14alpha_dmase"/>
</dbReference>
<feature type="binding site" description="axial binding residue" evidence="14">
    <location>
        <position position="418"/>
    </location>
    <ligand>
        <name>heme</name>
        <dbReference type="ChEBI" id="CHEBI:30413"/>
    </ligand>
    <ligandPart>
        <name>Fe</name>
        <dbReference type="ChEBI" id="CHEBI:18248"/>
    </ligandPart>
</feature>
<dbReference type="PANTHER" id="PTHR24304">
    <property type="entry name" value="CYTOCHROME P450 FAMILY 7"/>
    <property type="match status" value="1"/>
</dbReference>
<name>A0A2C9LLI9_BIOGL</name>
<evidence type="ECO:0000256" key="12">
    <source>
        <dbReference type="ARBA" id="ARBA00023221"/>
    </source>
</evidence>
<dbReference type="GO" id="GO:0005506">
    <property type="term" value="F:iron ion binding"/>
    <property type="evidence" value="ECO:0007669"/>
    <property type="project" value="InterPro"/>
</dbReference>
<proteinExistence type="inferred from homology"/>
<dbReference type="PIRSF" id="PIRSF000047">
    <property type="entry name" value="Cytochrome_CYPVIIA1"/>
    <property type="match status" value="1"/>
</dbReference>
<keyword evidence="7 13" id="KW-0256">Endoplasmic reticulum</keyword>
<accession>A0A2C9LLI9</accession>
<comment type="similarity">
    <text evidence="4 13">Belongs to the cytochrome P450 family.</text>
</comment>
<evidence type="ECO:0000256" key="15">
    <source>
        <dbReference type="PIRSR" id="PIRSR000047-2"/>
    </source>
</evidence>
<dbReference type="STRING" id="6526.A0A2C9LLI9"/>
<evidence type="ECO:0000256" key="13">
    <source>
        <dbReference type="PIRNR" id="PIRNR000047"/>
    </source>
</evidence>
<dbReference type="Proteomes" id="UP000076420">
    <property type="component" value="Unassembled WGS sequence"/>
</dbReference>
<dbReference type="OrthoDB" id="6692864at2759"/>
<keyword evidence="5 13" id="KW-0349">Heme</keyword>
<gene>
    <name evidence="17" type="primary">106070044</name>
</gene>
<organism evidence="17 18">
    <name type="scientific">Biomphalaria glabrata</name>
    <name type="common">Bloodfluke planorb</name>
    <name type="synonym">Freshwater snail</name>
    <dbReference type="NCBI Taxonomy" id="6526"/>
    <lineage>
        <taxon>Eukaryota</taxon>
        <taxon>Metazoa</taxon>
        <taxon>Spiralia</taxon>
        <taxon>Lophotrochozoa</taxon>
        <taxon>Mollusca</taxon>
        <taxon>Gastropoda</taxon>
        <taxon>Heterobranchia</taxon>
        <taxon>Euthyneura</taxon>
        <taxon>Panpulmonata</taxon>
        <taxon>Hygrophila</taxon>
        <taxon>Lymnaeoidea</taxon>
        <taxon>Planorbidae</taxon>
        <taxon>Biomphalaria</taxon>
    </lineage>
</organism>
<dbReference type="GO" id="GO:0005789">
    <property type="term" value="C:endoplasmic reticulum membrane"/>
    <property type="evidence" value="ECO:0007669"/>
    <property type="project" value="UniProtKB-SubCell"/>
</dbReference>
<evidence type="ECO:0000256" key="7">
    <source>
        <dbReference type="ARBA" id="ARBA00022824"/>
    </source>
</evidence>
<keyword evidence="10" id="KW-0443">Lipid metabolism</keyword>